<comment type="caution">
    <text evidence="1">The sequence shown here is derived from an EMBL/GenBank/DDBJ whole genome shotgun (WGS) entry which is preliminary data.</text>
</comment>
<reference evidence="1 2" key="1">
    <citation type="submission" date="2019-03" db="EMBL/GenBank/DDBJ databases">
        <title>Genomic Encyclopedia of Type Strains, Phase IV (KMG-IV): sequencing the most valuable type-strain genomes for metagenomic binning, comparative biology and taxonomic classification.</title>
        <authorList>
            <person name="Goeker M."/>
        </authorList>
    </citation>
    <scope>NUCLEOTIDE SEQUENCE [LARGE SCALE GENOMIC DNA]</scope>
    <source>
        <strain evidence="1 2">DSM 11603</strain>
    </source>
</reference>
<dbReference type="AlphaFoldDB" id="A0A4R6Y4R4"/>
<dbReference type="RefSeq" id="WP_162699452.1">
    <property type="nucleotide sequence ID" value="NZ_SNZF01000057.1"/>
</dbReference>
<accession>A0A4R6Y4R4</accession>
<sequence length="65" mass="7519">MKTLVTFCQKTGRRLRQFINRQIAKLSHKGQLRFSIAVMLPLIAKVEFNYQVELNSKAGNDNKPQ</sequence>
<keyword evidence="2" id="KW-1185">Reference proteome</keyword>
<evidence type="ECO:0000313" key="1">
    <source>
        <dbReference type="EMBL" id="TDR28857.1"/>
    </source>
</evidence>
<proteinExistence type="predicted"/>
<evidence type="ECO:0000313" key="2">
    <source>
        <dbReference type="Proteomes" id="UP000294958"/>
    </source>
</evidence>
<dbReference type="Proteomes" id="UP000294958">
    <property type="component" value="Unassembled WGS sequence"/>
</dbReference>
<dbReference type="EMBL" id="SNZF01000057">
    <property type="protein sequence ID" value="TDR28857.1"/>
    <property type="molecule type" value="Genomic_DNA"/>
</dbReference>
<organism evidence="1 2">
    <name type="scientific">Aquamicrobium defluvii</name>
    <dbReference type="NCBI Taxonomy" id="69279"/>
    <lineage>
        <taxon>Bacteria</taxon>
        <taxon>Pseudomonadati</taxon>
        <taxon>Pseudomonadota</taxon>
        <taxon>Alphaproteobacteria</taxon>
        <taxon>Hyphomicrobiales</taxon>
        <taxon>Phyllobacteriaceae</taxon>
        <taxon>Aquamicrobium</taxon>
    </lineage>
</organism>
<name>A0A4R6Y4R4_9HYPH</name>
<protein>
    <submittedName>
        <fullName evidence="1">Uncharacterized protein</fullName>
    </submittedName>
</protein>
<gene>
    <name evidence="1" type="ORF">DES43_1577</name>
</gene>